<organism evidence="9 10">
    <name type="scientific">Novacetimonas pomaceti</name>
    <dbReference type="NCBI Taxonomy" id="2021998"/>
    <lineage>
        <taxon>Bacteria</taxon>
        <taxon>Pseudomonadati</taxon>
        <taxon>Pseudomonadota</taxon>
        <taxon>Alphaproteobacteria</taxon>
        <taxon>Acetobacterales</taxon>
        <taxon>Acetobacteraceae</taxon>
        <taxon>Novacetimonas</taxon>
    </lineage>
</organism>
<keyword evidence="4" id="KW-0862">Zinc</keyword>
<feature type="region of interest" description="Disordered" evidence="7">
    <location>
        <begin position="1"/>
        <end position="22"/>
    </location>
</feature>
<evidence type="ECO:0000256" key="2">
    <source>
        <dbReference type="ARBA" id="ARBA00022723"/>
    </source>
</evidence>
<feature type="domain" description="MPN" evidence="8">
    <location>
        <begin position="103"/>
        <end position="225"/>
    </location>
</feature>
<accession>A0A318QFJ1</accession>
<dbReference type="GO" id="GO:0046872">
    <property type="term" value="F:metal ion binding"/>
    <property type="evidence" value="ECO:0007669"/>
    <property type="project" value="UniProtKB-KW"/>
</dbReference>
<keyword evidence="5" id="KW-0482">Metalloprotease</keyword>
<dbReference type="Gene3D" id="3.40.140.10">
    <property type="entry name" value="Cytidine Deaminase, domain 2"/>
    <property type="match status" value="1"/>
</dbReference>
<evidence type="ECO:0000256" key="4">
    <source>
        <dbReference type="ARBA" id="ARBA00022833"/>
    </source>
</evidence>
<dbReference type="GO" id="GO:0006508">
    <property type="term" value="P:proteolysis"/>
    <property type="evidence" value="ECO:0007669"/>
    <property type="project" value="UniProtKB-KW"/>
</dbReference>
<proteinExistence type="inferred from homology"/>
<evidence type="ECO:0000313" key="9">
    <source>
        <dbReference type="EMBL" id="PYD76644.1"/>
    </source>
</evidence>
<gene>
    <name evidence="9" type="ORF">CFR71_03785</name>
</gene>
<dbReference type="Proteomes" id="UP000247609">
    <property type="component" value="Unassembled WGS sequence"/>
</dbReference>
<dbReference type="RefSeq" id="WP_110527184.1">
    <property type="nucleotide sequence ID" value="NZ_NOXG01000002.1"/>
</dbReference>
<evidence type="ECO:0000256" key="1">
    <source>
        <dbReference type="ARBA" id="ARBA00022670"/>
    </source>
</evidence>
<dbReference type="InterPro" id="IPR025657">
    <property type="entry name" value="RadC_JAB"/>
</dbReference>
<evidence type="ECO:0000259" key="8">
    <source>
        <dbReference type="PROSITE" id="PS50249"/>
    </source>
</evidence>
<dbReference type="AlphaFoldDB" id="A0A318QFJ1"/>
<keyword evidence="1" id="KW-0645">Protease</keyword>
<protein>
    <submittedName>
        <fullName evidence="9">DNA repair protein RadC</fullName>
    </submittedName>
</protein>
<evidence type="ECO:0000313" key="10">
    <source>
        <dbReference type="Proteomes" id="UP000247609"/>
    </source>
</evidence>
<keyword evidence="2" id="KW-0479">Metal-binding</keyword>
<dbReference type="NCBIfam" id="TIGR00608">
    <property type="entry name" value="radc"/>
    <property type="match status" value="1"/>
</dbReference>
<keyword evidence="3" id="KW-0378">Hydrolase</keyword>
<sequence>MGLHGSPHDAPPAPWEGENDAAGMDDRTLLRHVIRTLDPRHADADVLADILLARFGSAGMVLSASPQDLDAVTGMYPMLSPLIAALREAALRLHRAYVRHGDALSGHRRIVDYLQAVMGHDSTEQFRVLFLDAAYRLVDDRVLGVGTVNQAPVYPREIMRHAMDLDARILILAHNHPSGDPMPSAADIQMTMHIEQIARVMGIRLHDHMVVGNGRSLSFRRAGLI</sequence>
<evidence type="ECO:0000256" key="7">
    <source>
        <dbReference type="SAM" id="MobiDB-lite"/>
    </source>
</evidence>
<dbReference type="GO" id="GO:0008237">
    <property type="term" value="F:metallopeptidase activity"/>
    <property type="evidence" value="ECO:0007669"/>
    <property type="project" value="UniProtKB-KW"/>
</dbReference>
<dbReference type="PROSITE" id="PS50249">
    <property type="entry name" value="MPN"/>
    <property type="match status" value="1"/>
</dbReference>
<name>A0A318QFJ1_9PROT</name>
<dbReference type="EMBL" id="NOXG01000002">
    <property type="protein sequence ID" value="PYD76644.1"/>
    <property type="molecule type" value="Genomic_DNA"/>
</dbReference>
<dbReference type="InterPro" id="IPR001405">
    <property type="entry name" value="UPF0758"/>
</dbReference>
<dbReference type="SUPFAM" id="SSF102712">
    <property type="entry name" value="JAB1/MPN domain"/>
    <property type="match status" value="1"/>
</dbReference>
<reference evidence="9 10" key="1">
    <citation type="submission" date="2017-07" db="EMBL/GenBank/DDBJ databases">
        <title>A draft genome sequence of Komagataeibacter sp. T5K1.</title>
        <authorList>
            <person name="Skraban J."/>
            <person name="Cleenwerck I."/>
            <person name="Vandamme P."/>
            <person name="Trcek J."/>
        </authorList>
    </citation>
    <scope>NUCLEOTIDE SEQUENCE [LARGE SCALE GENOMIC DNA]</scope>
    <source>
        <strain evidence="9 10">T5K1</strain>
    </source>
</reference>
<dbReference type="PANTHER" id="PTHR30471">
    <property type="entry name" value="DNA REPAIR PROTEIN RADC"/>
    <property type="match status" value="1"/>
</dbReference>
<dbReference type="InterPro" id="IPR020891">
    <property type="entry name" value="UPF0758_CS"/>
</dbReference>
<comment type="caution">
    <text evidence="9">The sequence shown here is derived from an EMBL/GenBank/DDBJ whole genome shotgun (WGS) entry which is preliminary data.</text>
</comment>
<dbReference type="CDD" id="cd08071">
    <property type="entry name" value="MPN_DUF2466"/>
    <property type="match status" value="1"/>
</dbReference>
<dbReference type="PROSITE" id="PS01302">
    <property type="entry name" value="UPF0758"/>
    <property type="match status" value="1"/>
</dbReference>
<dbReference type="Pfam" id="PF04002">
    <property type="entry name" value="RadC"/>
    <property type="match status" value="1"/>
</dbReference>
<dbReference type="PANTHER" id="PTHR30471:SF3">
    <property type="entry name" value="UPF0758 PROTEIN YEES-RELATED"/>
    <property type="match status" value="1"/>
</dbReference>
<comment type="similarity">
    <text evidence="6">Belongs to the UPF0758 family.</text>
</comment>
<evidence type="ECO:0000256" key="3">
    <source>
        <dbReference type="ARBA" id="ARBA00022801"/>
    </source>
</evidence>
<evidence type="ECO:0000256" key="6">
    <source>
        <dbReference type="RuleBase" id="RU003797"/>
    </source>
</evidence>
<evidence type="ECO:0000256" key="5">
    <source>
        <dbReference type="ARBA" id="ARBA00023049"/>
    </source>
</evidence>
<dbReference type="InterPro" id="IPR037518">
    <property type="entry name" value="MPN"/>
</dbReference>